<dbReference type="InterPro" id="IPR007627">
    <property type="entry name" value="RNA_pol_sigma70_r2"/>
</dbReference>
<comment type="similarity">
    <text evidence="1 6">Belongs to the sigma-70 factor family. ECF subfamily.</text>
</comment>
<dbReference type="InterPro" id="IPR000838">
    <property type="entry name" value="RNA_pol_sigma70_ECF_CS"/>
</dbReference>
<evidence type="ECO:0000313" key="10">
    <source>
        <dbReference type="Proteomes" id="UP001162741"/>
    </source>
</evidence>
<dbReference type="CDD" id="cd06171">
    <property type="entry name" value="Sigma70_r4"/>
    <property type="match status" value="1"/>
</dbReference>
<keyword evidence="4 6" id="KW-0238">DNA-binding</keyword>
<evidence type="ECO:0000259" key="8">
    <source>
        <dbReference type="Pfam" id="PF08281"/>
    </source>
</evidence>
<dbReference type="NCBIfam" id="TIGR02985">
    <property type="entry name" value="Sig70_bacteroi1"/>
    <property type="match status" value="1"/>
</dbReference>
<dbReference type="Pfam" id="PF04542">
    <property type="entry name" value="Sigma70_r2"/>
    <property type="match status" value="1"/>
</dbReference>
<evidence type="ECO:0000256" key="3">
    <source>
        <dbReference type="ARBA" id="ARBA00023082"/>
    </source>
</evidence>
<proteinExistence type="inferred from homology"/>
<gene>
    <name evidence="9" type="ORF">MKQ68_12115</name>
</gene>
<dbReference type="Gene3D" id="1.10.1740.10">
    <property type="match status" value="1"/>
</dbReference>
<organism evidence="9 10">
    <name type="scientific">Chitinophaga horti</name>
    <dbReference type="NCBI Taxonomy" id="2920382"/>
    <lineage>
        <taxon>Bacteria</taxon>
        <taxon>Pseudomonadati</taxon>
        <taxon>Bacteroidota</taxon>
        <taxon>Chitinophagia</taxon>
        <taxon>Chitinophagales</taxon>
        <taxon>Chitinophagaceae</taxon>
        <taxon>Chitinophaga</taxon>
    </lineage>
</organism>
<dbReference type="PROSITE" id="PS01063">
    <property type="entry name" value="SIGMA70_ECF"/>
    <property type="match status" value="1"/>
</dbReference>
<keyword evidence="10" id="KW-1185">Reference proteome</keyword>
<dbReference type="PANTHER" id="PTHR43133">
    <property type="entry name" value="RNA POLYMERASE ECF-TYPE SIGMA FACTO"/>
    <property type="match status" value="1"/>
</dbReference>
<dbReference type="NCBIfam" id="TIGR02937">
    <property type="entry name" value="sigma70-ECF"/>
    <property type="match status" value="1"/>
</dbReference>
<dbReference type="InterPro" id="IPR013325">
    <property type="entry name" value="RNA_pol_sigma_r2"/>
</dbReference>
<dbReference type="RefSeq" id="WP_264283522.1">
    <property type="nucleotide sequence ID" value="NZ_CP107006.1"/>
</dbReference>
<dbReference type="InterPro" id="IPR013249">
    <property type="entry name" value="RNA_pol_sigma70_r4_t2"/>
</dbReference>
<sequence length="196" mass="22739">MKDALTSERELLRRIAAGDGVAFRHLFDQYRQLVFGFAYTHLRTEALADEITQEVFIKIWIAGDKLTDIQSFEPWLRTVTRNLTYSYFRKVKQQRDLLDGYASALPEEGLDTTSQDLDYGEVRRLLHNALASLTDQQRTIFRMSREENMQYKDIAAALGITEYTVNYHLKKVLAHLRDVLGNNLYALLLGVWVIFS</sequence>
<feature type="domain" description="RNA polymerase sigma factor 70 region 4 type 2" evidence="8">
    <location>
        <begin position="124"/>
        <end position="176"/>
    </location>
</feature>
<evidence type="ECO:0000256" key="6">
    <source>
        <dbReference type="RuleBase" id="RU000716"/>
    </source>
</evidence>
<evidence type="ECO:0000313" key="9">
    <source>
        <dbReference type="EMBL" id="UYQ95846.1"/>
    </source>
</evidence>
<dbReference type="InterPro" id="IPR014327">
    <property type="entry name" value="RNA_pol_sigma70_bacteroid"/>
</dbReference>
<protein>
    <recommendedName>
        <fullName evidence="6">RNA polymerase sigma factor</fullName>
    </recommendedName>
</protein>
<dbReference type="Gene3D" id="1.10.10.10">
    <property type="entry name" value="Winged helix-like DNA-binding domain superfamily/Winged helix DNA-binding domain"/>
    <property type="match status" value="1"/>
</dbReference>
<keyword evidence="5 6" id="KW-0804">Transcription</keyword>
<name>A0ABY6JC27_9BACT</name>
<evidence type="ECO:0000256" key="4">
    <source>
        <dbReference type="ARBA" id="ARBA00023125"/>
    </source>
</evidence>
<dbReference type="Pfam" id="PF08281">
    <property type="entry name" value="Sigma70_r4_2"/>
    <property type="match status" value="1"/>
</dbReference>
<evidence type="ECO:0000256" key="5">
    <source>
        <dbReference type="ARBA" id="ARBA00023163"/>
    </source>
</evidence>
<dbReference type="SUPFAM" id="SSF88659">
    <property type="entry name" value="Sigma3 and sigma4 domains of RNA polymerase sigma factors"/>
    <property type="match status" value="1"/>
</dbReference>
<dbReference type="InterPro" id="IPR036388">
    <property type="entry name" value="WH-like_DNA-bd_sf"/>
</dbReference>
<evidence type="ECO:0000256" key="1">
    <source>
        <dbReference type="ARBA" id="ARBA00010641"/>
    </source>
</evidence>
<accession>A0ABY6JC27</accession>
<dbReference type="EMBL" id="CP107006">
    <property type="protein sequence ID" value="UYQ95846.1"/>
    <property type="molecule type" value="Genomic_DNA"/>
</dbReference>
<dbReference type="Proteomes" id="UP001162741">
    <property type="component" value="Chromosome"/>
</dbReference>
<dbReference type="InterPro" id="IPR039425">
    <property type="entry name" value="RNA_pol_sigma-70-like"/>
</dbReference>
<dbReference type="InterPro" id="IPR014284">
    <property type="entry name" value="RNA_pol_sigma-70_dom"/>
</dbReference>
<keyword evidence="2 6" id="KW-0805">Transcription regulation</keyword>
<keyword evidence="3 6" id="KW-0731">Sigma factor</keyword>
<feature type="domain" description="RNA polymerase sigma-70 region 2" evidence="7">
    <location>
        <begin position="26"/>
        <end position="91"/>
    </location>
</feature>
<reference evidence="9" key="1">
    <citation type="submission" date="2022-10" db="EMBL/GenBank/DDBJ databases">
        <title>Chitinophaga sp. nov., isolated from soil.</title>
        <authorList>
            <person name="Jeon C.O."/>
        </authorList>
    </citation>
    <scope>NUCLEOTIDE SEQUENCE</scope>
    <source>
        <strain evidence="9">R8</strain>
    </source>
</reference>
<dbReference type="PANTHER" id="PTHR43133:SF46">
    <property type="entry name" value="RNA POLYMERASE SIGMA-70 FACTOR ECF SUBFAMILY"/>
    <property type="match status" value="1"/>
</dbReference>
<dbReference type="InterPro" id="IPR013324">
    <property type="entry name" value="RNA_pol_sigma_r3/r4-like"/>
</dbReference>
<evidence type="ECO:0000256" key="2">
    <source>
        <dbReference type="ARBA" id="ARBA00023015"/>
    </source>
</evidence>
<dbReference type="SUPFAM" id="SSF88946">
    <property type="entry name" value="Sigma2 domain of RNA polymerase sigma factors"/>
    <property type="match status" value="1"/>
</dbReference>
<evidence type="ECO:0000259" key="7">
    <source>
        <dbReference type="Pfam" id="PF04542"/>
    </source>
</evidence>